<evidence type="ECO:0000313" key="9">
    <source>
        <dbReference type="Proteomes" id="UP000284407"/>
    </source>
</evidence>
<comment type="subcellular location">
    <subcellularLocation>
        <location evidence="1">Membrane</location>
        <topology evidence="1">Multi-pass membrane protein</topology>
    </subcellularLocation>
</comment>
<feature type="transmembrane region" description="Helical" evidence="7">
    <location>
        <begin position="179"/>
        <end position="196"/>
    </location>
</feature>
<dbReference type="STRING" id="1443111.Z949_127"/>
<dbReference type="InterPro" id="IPR006372">
    <property type="entry name" value="Chl_synth"/>
</dbReference>
<evidence type="ECO:0000256" key="1">
    <source>
        <dbReference type="ARBA" id="ARBA00004141"/>
    </source>
</evidence>
<dbReference type="PANTHER" id="PTHR42723">
    <property type="entry name" value="CHLOROPHYLL SYNTHASE"/>
    <property type="match status" value="1"/>
</dbReference>
<accession>A0A420DGB1</accession>
<keyword evidence="4 7" id="KW-1133">Transmembrane helix</keyword>
<feature type="transmembrane region" description="Helical" evidence="7">
    <location>
        <begin position="308"/>
        <end position="326"/>
    </location>
</feature>
<keyword evidence="5 7" id="KW-0472">Membrane</keyword>
<dbReference type="GO" id="GO:0015995">
    <property type="term" value="P:chlorophyll biosynthetic process"/>
    <property type="evidence" value="ECO:0007669"/>
    <property type="project" value="UniProtKB-KW"/>
</dbReference>
<evidence type="ECO:0000256" key="6">
    <source>
        <dbReference type="ARBA" id="ARBA00023171"/>
    </source>
</evidence>
<evidence type="ECO:0000256" key="4">
    <source>
        <dbReference type="ARBA" id="ARBA00022989"/>
    </source>
</evidence>
<proteinExistence type="predicted"/>
<evidence type="ECO:0000313" key="8">
    <source>
        <dbReference type="EMBL" id="RKE92109.1"/>
    </source>
</evidence>
<dbReference type="GO" id="GO:0016765">
    <property type="term" value="F:transferase activity, transferring alkyl or aryl (other than methyl) groups"/>
    <property type="evidence" value="ECO:0007669"/>
    <property type="project" value="InterPro"/>
</dbReference>
<sequence length="358" mass="38370">MHHRPSPFVPDVKVWIPVYAQNFPKSNTQLGYQQIRIATRPCVNQSLHLLQSILSDYSDSMSLTTAHTLRRLPEPAAALQLIKPVTWFPPMWAYLCGAVSSGVSPSGQWGMVLLGVILAGPVVCGMSQAANDWCDRHVDAINEPERPIPSGRIPGRWGLWIAVAMTALSLVVGYQLGPWGFAATLLGVAAAWAYSAEPVRAKRSGWWGPGLCGLAYETLPWVTGAAVLSAGAPSLEIIGIAVLYGIGAHGIMTLNDFKAIEGDRATGLRSLPVTLGPDRAASLACLIMAAPQAMVIAILLMWDKPLHALGVAAMLAVQLAAMRVLLRDPEGKTPWYQGMGILFYISGMMIAAFALRGL</sequence>
<evidence type="ECO:0000256" key="5">
    <source>
        <dbReference type="ARBA" id="ARBA00023136"/>
    </source>
</evidence>
<dbReference type="GO" id="GO:0016020">
    <property type="term" value="C:membrane"/>
    <property type="evidence" value="ECO:0007669"/>
    <property type="project" value="UniProtKB-SubCell"/>
</dbReference>
<dbReference type="InterPro" id="IPR050475">
    <property type="entry name" value="Prenyltransferase_related"/>
</dbReference>
<name>A0A420DGB1_9RHOB</name>
<gene>
    <name evidence="8" type="ORF">C8N30_3866</name>
</gene>
<evidence type="ECO:0000256" key="2">
    <source>
        <dbReference type="ARBA" id="ARBA00022475"/>
    </source>
</evidence>
<evidence type="ECO:0000256" key="3">
    <source>
        <dbReference type="ARBA" id="ARBA00022692"/>
    </source>
</evidence>
<dbReference type="Gene3D" id="1.10.357.140">
    <property type="entry name" value="UbiA prenyltransferase"/>
    <property type="match status" value="1"/>
</dbReference>
<keyword evidence="2" id="KW-1003">Cell membrane</keyword>
<dbReference type="AlphaFoldDB" id="A0A420DGB1"/>
<organism evidence="8 9">
    <name type="scientific">Sulfitobacter guttiformis</name>
    <dbReference type="NCBI Taxonomy" id="74349"/>
    <lineage>
        <taxon>Bacteria</taxon>
        <taxon>Pseudomonadati</taxon>
        <taxon>Pseudomonadota</taxon>
        <taxon>Alphaproteobacteria</taxon>
        <taxon>Rhodobacterales</taxon>
        <taxon>Roseobacteraceae</taxon>
        <taxon>Sulfitobacter</taxon>
    </lineage>
</organism>
<protein>
    <submittedName>
        <fullName evidence="8">Chlorophyll synthase</fullName>
    </submittedName>
</protein>
<keyword evidence="6" id="KW-0149">Chlorophyll biosynthesis</keyword>
<comment type="caution">
    <text evidence="8">The sequence shown here is derived from an EMBL/GenBank/DDBJ whole genome shotgun (WGS) entry which is preliminary data.</text>
</comment>
<feature type="transmembrane region" description="Helical" evidence="7">
    <location>
        <begin position="338"/>
        <end position="355"/>
    </location>
</feature>
<reference evidence="8 9" key="1">
    <citation type="submission" date="2018-09" db="EMBL/GenBank/DDBJ databases">
        <title>Genomic Encyclopedia of Archaeal and Bacterial Type Strains, Phase II (KMG-II): from individual species to whole genera.</title>
        <authorList>
            <person name="Goeker M."/>
        </authorList>
    </citation>
    <scope>NUCLEOTIDE SEQUENCE [LARGE SCALE GENOMIC DNA]</scope>
    <source>
        <strain evidence="8 9">DSM 11458</strain>
    </source>
</reference>
<dbReference type="PANTHER" id="PTHR42723:SF1">
    <property type="entry name" value="CHLOROPHYLL SYNTHASE, CHLOROPLASTIC"/>
    <property type="match status" value="1"/>
</dbReference>
<dbReference type="Pfam" id="PF01040">
    <property type="entry name" value="UbiA"/>
    <property type="match status" value="1"/>
</dbReference>
<feature type="transmembrane region" description="Helical" evidence="7">
    <location>
        <begin position="157"/>
        <end position="173"/>
    </location>
</feature>
<feature type="transmembrane region" description="Helical" evidence="7">
    <location>
        <begin position="280"/>
        <end position="302"/>
    </location>
</feature>
<dbReference type="InterPro" id="IPR000537">
    <property type="entry name" value="UbiA_prenyltransferase"/>
</dbReference>
<keyword evidence="9" id="KW-1185">Reference proteome</keyword>
<dbReference type="NCBIfam" id="NF005742">
    <property type="entry name" value="PRK07566.1"/>
    <property type="match status" value="1"/>
</dbReference>
<dbReference type="EMBL" id="RAQK01000003">
    <property type="protein sequence ID" value="RKE92109.1"/>
    <property type="molecule type" value="Genomic_DNA"/>
</dbReference>
<dbReference type="CDD" id="cd13958">
    <property type="entry name" value="PT_UbiA_chlorophyll"/>
    <property type="match status" value="1"/>
</dbReference>
<dbReference type="InterPro" id="IPR044878">
    <property type="entry name" value="UbiA_sf"/>
</dbReference>
<dbReference type="Proteomes" id="UP000284407">
    <property type="component" value="Unassembled WGS sequence"/>
</dbReference>
<evidence type="ECO:0000256" key="7">
    <source>
        <dbReference type="SAM" id="Phobius"/>
    </source>
</evidence>
<dbReference type="NCBIfam" id="TIGR01476">
    <property type="entry name" value="chlor_syn_BchG"/>
    <property type="match status" value="1"/>
</dbReference>
<keyword evidence="3 7" id="KW-0812">Transmembrane</keyword>